<evidence type="ECO:0008006" key="3">
    <source>
        <dbReference type="Google" id="ProtNLM"/>
    </source>
</evidence>
<dbReference type="EMBL" id="ML976661">
    <property type="protein sequence ID" value="KAF1978229.1"/>
    <property type="molecule type" value="Genomic_DNA"/>
</dbReference>
<reference evidence="1" key="1">
    <citation type="journal article" date="2020" name="Stud. Mycol.">
        <title>101 Dothideomycetes genomes: a test case for predicting lifestyles and emergence of pathogens.</title>
        <authorList>
            <person name="Haridas S."/>
            <person name="Albert R."/>
            <person name="Binder M."/>
            <person name="Bloem J."/>
            <person name="Labutti K."/>
            <person name="Salamov A."/>
            <person name="Andreopoulos B."/>
            <person name="Baker S."/>
            <person name="Barry K."/>
            <person name="Bills G."/>
            <person name="Bluhm B."/>
            <person name="Cannon C."/>
            <person name="Castanera R."/>
            <person name="Culley D."/>
            <person name="Daum C."/>
            <person name="Ezra D."/>
            <person name="Gonzalez J."/>
            <person name="Henrissat B."/>
            <person name="Kuo A."/>
            <person name="Liang C."/>
            <person name="Lipzen A."/>
            <person name="Lutzoni F."/>
            <person name="Magnuson J."/>
            <person name="Mondo S."/>
            <person name="Nolan M."/>
            <person name="Ohm R."/>
            <person name="Pangilinan J."/>
            <person name="Park H.-J."/>
            <person name="Ramirez L."/>
            <person name="Alfaro M."/>
            <person name="Sun H."/>
            <person name="Tritt A."/>
            <person name="Yoshinaga Y."/>
            <person name="Zwiers L.-H."/>
            <person name="Turgeon B."/>
            <person name="Goodwin S."/>
            <person name="Spatafora J."/>
            <person name="Crous P."/>
            <person name="Grigoriev I."/>
        </authorList>
    </citation>
    <scope>NUCLEOTIDE SEQUENCE</scope>
    <source>
        <strain evidence="1">CBS 107.79</strain>
    </source>
</reference>
<evidence type="ECO:0000313" key="2">
    <source>
        <dbReference type="Proteomes" id="UP000800036"/>
    </source>
</evidence>
<evidence type="ECO:0000313" key="1">
    <source>
        <dbReference type="EMBL" id="KAF1978229.1"/>
    </source>
</evidence>
<dbReference type="OrthoDB" id="3548492at2759"/>
<protein>
    <recommendedName>
        <fullName evidence="3">Transposase Tc1-like domain-containing protein</fullName>
    </recommendedName>
</protein>
<proteinExistence type="predicted"/>
<feature type="non-terminal residue" evidence="1">
    <location>
        <position position="1"/>
    </location>
</feature>
<dbReference type="InterPro" id="IPR009057">
    <property type="entry name" value="Homeodomain-like_sf"/>
</dbReference>
<name>A0A6A5VNZ6_9PLEO</name>
<dbReference type="Proteomes" id="UP000800036">
    <property type="component" value="Unassembled WGS sequence"/>
</dbReference>
<dbReference type="AlphaFoldDB" id="A0A6A5VNZ6"/>
<feature type="non-terminal residue" evidence="1">
    <location>
        <position position="59"/>
    </location>
</feature>
<accession>A0A6A5VNZ6</accession>
<keyword evidence="2" id="KW-1185">Reference proteome</keyword>
<organism evidence="1 2">
    <name type="scientific">Bimuria novae-zelandiae CBS 107.79</name>
    <dbReference type="NCBI Taxonomy" id="1447943"/>
    <lineage>
        <taxon>Eukaryota</taxon>
        <taxon>Fungi</taxon>
        <taxon>Dikarya</taxon>
        <taxon>Ascomycota</taxon>
        <taxon>Pezizomycotina</taxon>
        <taxon>Dothideomycetes</taxon>
        <taxon>Pleosporomycetidae</taxon>
        <taxon>Pleosporales</taxon>
        <taxon>Massarineae</taxon>
        <taxon>Didymosphaeriaceae</taxon>
        <taxon>Bimuria</taxon>
    </lineage>
</organism>
<dbReference type="SUPFAM" id="SSF46689">
    <property type="entry name" value="Homeodomain-like"/>
    <property type="match status" value="1"/>
</dbReference>
<gene>
    <name evidence="1" type="ORF">BU23DRAFT_374098</name>
</gene>
<sequence>SRPRIGRPKLLSQRDERRALRIVRRNPRVEYAELQLLARGIECSRTTLYRMLKRHGIRN</sequence>